<keyword evidence="9" id="KW-0067">ATP-binding</keyword>
<keyword evidence="5" id="KW-0808">Transferase</keyword>
<dbReference type="Proteomes" id="UP000539372">
    <property type="component" value="Unassembled WGS sequence"/>
</dbReference>
<dbReference type="PIRSF" id="PIRSF000513">
    <property type="entry name" value="Thz_kinase"/>
    <property type="match status" value="1"/>
</dbReference>
<comment type="caution">
    <text evidence="12">The sequence shown here is derived from an EMBL/GenBank/DDBJ whole genome shotgun (WGS) entry which is preliminary data.</text>
</comment>
<evidence type="ECO:0000256" key="4">
    <source>
        <dbReference type="ARBA" id="ARBA00012129"/>
    </source>
</evidence>
<dbReference type="GO" id="GO:0009229">
    <property type="term" value="P:thiamine diphosphate biosynthetic process"/>
    <property type="evidence" value="ECO:0007669"/>
    <property type="project" value="UniProtKB-UniPathway"/>
</dbReference>
<keyword evidence="7" id="KW-0547">Nucleotide-binding</keyword>
<evidence type="ECO:0000256" key="3">
    <source>
        <dbReference type="ARBA" id="ARBA00004868"/>
    </source>
</evidence>
<dbReference type="SUPFAM" id="SSF53613">
    <property type="entry name" value="Ribokinase-like"/>
    <property type="match status" value="1"/>
</dbReference>
<evidence type="ECO:0000313" key="13">
    <source>
        <dbReference type="Proteomes" id="UP000539372"/>
    </source>
</evidence>
<keyword evidence="13" id="KW-1185">Reference proteome</keyword>
<evidence type="ECO:0000256" key="7">
    <source>
        <dbReference type="ARBA" id="ARBA00022741"/>
    </source>
</evidence>
<sequence>MDVFELADLAQDLLRRIEDRAVRVHCLTNSVAQPITANALLAIGAVPSLTADAEELSEFVDSADALLVNLGTPTQERRAAWVAAAVQASGSGKPWVLDPVMVDRAAGRLDAAQALLTFRPDAIRCNAGEAARLSLDGFTGILARTGAEDRISQNANSASLSAGHPYLAKVTAAGCALSAILAAFLAVGRDDPFAATVAGLASFGAAGAMAGKRAEGPGSFAVALLDSLSTLDAAAIRETVTAFTDDRKETAQ</sequence>
<dbReference type="PRINTS" id="PR01099">
    <property type="entry name" value="HYETHTZKNASE"/>
</dbReference>
<keyword evidence="10" id="KW-0460">Magnesium</keyword>
<dbReference type="EMBL" id="JABBNT010000001">
    <property type="protein sequence ID" value="NMM43215.1"/>
    <property type="molecule type" value="Genomic_DNA"/>
</dbReference>
<evidence type="ECO:0000256" key="2">
    <source>
        <dbReference type="ARBA" id="ARBA00001946"/>
    </source>
</evidence>
<dbReference type="UniPathway" id="UPA00060">
    <property type="reaction ID" value="UER00139"/>
</dbReference>
<comment type="pathway">
    <text evidence="3">Cofactor biosynthesis; thiamine diphosphate biosynthesis; 4-methyl-5-(2-phosphoethyl)-thiazole from 5-(2-hydroxyethyl)-4-methylthiazole: step 1/1.</text>
</comment>
<evidence type="ECO:0000256" key="11">
    <source>
        <dbReference type="ARBA" id="ARBA00022977"/>
    </source>
</evidence>
<dbReference type="GO" id="GO:0005524">
    <property type="term" value="F:ATP binding"/>
    <property type="evidence" value="ECO:0007669"/>
    <property type="project" value="UniProtKB-KW"/>
</dbReference>
<evidence type="ECO:0000256" key="1">
    <source>
        <dbReference type="ARBA" id="ARBA00001771"/>
    </source>
</evidence>
<dbReference type="Gene3D" id="3.40.1190.20">
    <property type="match status" value="2"/>
</dbReference>
<accession>A0A7Y0DX65</accession>
<organism evidence="12 13">
    <name type="scientific">Pacificispira spongiicola</name>
    <dbReference type="NCBI Taxonomy" id="2729598"/>
    <lineage>
        <taxon>Bacteria</taxon>
        <taxon>Pseudomonadati</taxon>
        <taxon>Pseudomonadota</taxon>
        <taxon>Alphaproteobacteria</taxon>
        <taxon>Rhodospirillales</taxon>
        <taxon>Rhodospirillaceae</taxon>
        <taxon>Pacificispira</taxon>
    </lineage>
</organism>
<comment type="cofactor">
    <cofactor evidence="2">
        <name>Mg(2+)</name>
        <dbReference type="ChEBI" id="CHEBI:18420"/>
    </cofactor>
</comment>
<dbReference type="InterPro" id="IPR000417">
    <property type="entry name" value="Hyethyz_kinase"/>
</dbReference>
<dbReference type="AlphaFoldDB" id="A0A7Y0DX65"/>
<dbReference type="GO" id="GO:0000287">
    <property type="term" value="F:magnesium ion binding"/>
    <property type="evidence" value="ECO:0007669"/>
    <property type="project" value="InterPro"/>
</dbReference>
<dbReference type="InterPro" id="IPR029056">
    <property type="entry name" value="Ribokinase-like"/>
</dbReference>
<dbReference type="GO" id="GO:0004417">
    <property type="term" value="F:hydroxyethylthiazole kinase activity"/>
    <property type="evidence" value="ECO:0007669"/>
    <property type="project" value="UniProtKB-EC"/>
</dbReference>
<keyword evidence="8 12" id="KW-0418">Kinase</keyword>
<evidence type="ECO:0000313" key="12">
    <source>
        <dbReference type="EMBL" id="NMM43215.1"/>
    </source>
</evidence>
<name>A0A7Y0DX65_9PROT</name>
<evidence type="ECO:0000256" key="10">
    <source>
        <dbReference type="ARBA" id="ARBA00022842"/>
    </source>
</evidence>
<comment type="catalytic activity">
    <reaction evidence="1">
        <text>5-(2-hydroxyethyl)-4-methylthiazole + ATP = 4-methyl-5-(2-phosphooxyethyl)-thiazole + ADP + H(+)</text>
        <dbReference type="Rhea" id="RHEA:24212"/>
        <dbReference type="ChEBI" id="CHEBI:15378"/>
        <dbReference type="ChEBI" id="CHEBI:17957"/>
        <dbReference type="ChEBI" id="CHEBI:30616"/>
        <dbReference type="ChEBI" id="CHEBI:58296"/>
        <dbReference type="ChEBI" id="CHEBI:456216"/>
        <dbReference type="EC" id="2.7.1.50"/>
    </reaction>
</comment>
<gene>
    <name evidence="12" type="ORF">HH303_01915</name>
</gene>
<evidence type="ECO:0000256" key="5">
    <source>
        <dbReference type="ARBA" id="ARBA00022679"/>
    </source>
</evidence>
<evidence type="ECO:0000256" key="8">
    <source>
        <dbReference type="ARBA" id="ARBA00022777"/>
    </source>
</evidence>
<reference evidence="12 13" key="1">
    <citation type="submission" date="2020-04" db="EMBL/GenBank/DDBJ databases">
        <title>Rhodospirillaceae bacterium KN72 isolated from deep sea.</title>
        <authorList>
            <person name="Zhang D.-C."/>
        </authorList>
    </citation>
    <scope>NUCLEOTIDE SEQUENCE [LARGE SCALE GENOMIC DNA]</scope>
    <source>
        <strain evidence="12 13">KN72</strain>
    </source>
</reference>
<dbReference type="GO" id="GO:0009228">
    <property type="term" value="P:thiamine biosynthetic process"/>
    <property type="evidence" value="ECO:0007669"/>
    <property type="project" value="UniProtKB-KW"/>
</dbReference>
<keyword evidence="11" id="KW-0784">Thiamine biosynthesis</keyword>
<protein>
    <recommendedName>
        <fullName evidence="4">hydroxyethylthiazole kinase</fullName>
        <ecNumber evidence="4">2.7.1.50</ecNumber>
    </recommendedName>
</protein>
<dbReference type="Pfam" id="PF02110">
    <property type="entry name" value="HK"/>
    <property type="match status" value="2"/>
</dbReference>
<evidence type="ECO:0000256" key="9">
    <source>
        <dbReference type="ARBA" id="ARBA00022840"/>
    </source>
</evidence>
<dbReference type="EC" id="2.7.1.50" evidence="4"/>
<proteinExistence type="predicted"/>
<dbReference type="RefSeq" id="WP_169623510.1">
    <property type="nucleotide sequence ID" value="NZ_JABBNT010000001.1"/>
</dbReference>
<keyword evidence="6" id="KW-0479">Metal-binding</keyword>
<evidence type="ECO:0000256" key="6">
    <source>
        <dbReference type="ARBA" id="ARBA00022723"/>
    </source>
</evidence>